<dbReference type="Gene3D" id="1.10.1200.10">
    <property type="entry name" value="ACP-like"/>
    <property type="match status" value="1"/>
</dbReference>
<dbReference type="InterPro" id="IPR025110">
    <property type="entry name" value="AMP-bd_C"/>
</dbReference>
<dbReference type="SUPFAM" id="SSF56801">
    <property type="entry name" value="Acetyl-CoA synthetase-like"/>
    <property type="match status" value="1"/>
</dbReference>
<feature type="domain" description="Carrier" evidence="4">
    <location>
        <begin position="268"/>
        <end position="343"/>
    </location>
</feature>
<dbReference type="EMBL" id="JBHSAX010000014">
    <property type="protein sequence ID" value="MFC3964086.1"/>
    <property type="molecule type" value="Genomic_DNA"/>
</dbReference>
<dbReference type="PANTHER" id="PTHR44845">
    <property type="entry name" value="CARRIER DOMAIN-CONTAINING PROTEIN"/>
    <property type="match status" value="1"/>
</dbReference>
<dbReference type="Gene3D" id="3.30.300.30">
    <property type="match status" value="1"/>
</dbReference>
<name>A0ABV8DX17_9NOCA</name>
<sequence length="733" mass="79576">VTVTDFVPSMLTVFVAHATAEQVATLRAVFVIGEALPPETAAGLRAISSAGLHNLYGPTEAAVSVTYWEATTADTVTVPIGIPEWNVAVYVLDGRLRPAAIGAPGELYLGGRQLARGYRGRADLTSDRFVANPFAAPGERMYRTGDLVRWNSDGVLEYIGRTDFQVKFRGQRIELGEIEAVARALPEVAQSAVLAVESPTGPQLIAYVVPAVAHRVDPAHLREVLRTKLPAIMVPRSVVVLDALPLNTSGKLDRTALPQPPDPDDGRGPDGPTELLVAEVFADLLESKDLRAEQDFYALGGNSLLAFQAHRELELRTALSLPIREFFRTPSIESVARLIDGHRAETSVTPALSDAAMQFAVRASPHPAGRDYLLTGATGFLGAHLLSRLLIRPDARIHCAVRATDEQDARNRIAEAMRRFGVAGEQHRIRPIALDLAEPDVGQRLRDAVPEPLAGIVHCAAQVNHVDEYERLRPANVIGTAELLRFAAATGTGFHHISTTSIFTGATGPVAESEIATFEQVGHSGYLTSKWVGEQLVRTAAAAGLPTAIYRTSLISGDSGTGIAPLTDSLWTCVRAVLDLGLAPRLPDFPIELVPVDYVADTIAHLVQTRVPDNATYHLVNHEHLGFEQILEVAARRGSPLRDVDIDEFIDRLQAETTVRIARGDYSLAGAALLFRTADWRAQRAQRFDDTVTAGRRGSRRPIMDLDIVDRYLAYFEDIGFFPGVRTPVTAER</sequence>
<evidence type="ECO:0000256" key="2">
    <source>
        <dbReference type="ARBA" id="ARBA00022553"/>
    </source>
</evidence>
<dbReference type="InterPro" id="IPR010080">
    <property type="entry name" value="Thioester_reductase-like_dom"/>
</dbReference>
<protein>
    <submittedName>
        <fullName evidence="5">Thioester reductase domain-containing protein</fullName>
    </submittedName>
</protein>
<dbReference type="Pfam" id="PF00501">
    <property type="entry name" value="AMP-binding"/>
    <property type="match status" value="1"/>
</dbReference>
<dbReference type="CDD" id="cd05235">
    <property type="entry name" value="SDR_e1"/>
    <property type="match status" value="1"/>
</dbReference>
<gene>
    <name evidence="5" type="ORF">ACFO0B_19035</name>
</gene>
<keyword evidence="6" id="KW-1185">Reference proteome</keyword>
<feature type="region of interest" description="Disordered" evidence="3">
    <location>
        <begin position="251"/>
        <end position="272"/>
    </location>
</feature>
<evidence type="ECO:0000256" key="3">
    <source>
        <dbReference type="SAM" id="MobiDB-lite"/>
    </source>
</evidence>
<dbReference type="Gene3D" id="3.40.50.12780">
    <property type="entry name" value="N-terminal domain of ligase-like"/>
    <property type="match status" value="1"/>
</dbReference>
<dbReference type="InterPro" id="IPR013120">
    <property type="entry name" value="FAR_NAD-bd"/>
</dbReference>
<dbReference type="InterPro" id="IPR045851">
    <property type="entry name" value="AMP-bd_C_sf"/>
</dbReference>
<dbReference type="InterPro" id="IPR036736">
    <property type="entry name" value="ACP-like_sf"/>
</dbReference>
<keyword evidence="1" id="KW-0596">Phosphopantetheine</keyword>
<organism evidence="5 6">
    <name type="scientific">Nocardia jiangsuensis</name>
    <dbReference type="NCBI Taxonomy" id="1691563"/>
    <lineage>
        <taxon>Bacteria</taxon>
        <taxon>Bacillati</taxon>
        <taxon>Actinomycetota</taxon>
        <taxon>Actinomycetes</taxon>
        <taxon>Mycobacteriales</taxon>
        <taxon>Nocardiaceae</taxon>
        <taxon>Nocardia</taxon>
    </lineage>
</organism>
<feature type="non-terminal residue" evidence="5">
    <location>
        <position position="1"/>
    </location>
</feature>
<evidence type="ECO:0000256" key="1">
    <source>
        <dbReference type="ARBA" id="ARBA00022450"/>
    </source>
</evidence>
<proteinExistence type="predicted"/>
<accession>A0ABV8DX17</accession>
<dbReference type="Gene3D" id="3.40.50.720">
    <property type="entry name" value="NAD(P)-binding Rossmann-like Domain"/>
    <property type="match status" value="1"/>
</dbReference>
<dbReference type="SMART" id="SM00823">
    <property type="entry name" value="PKS_PP"/>
    <property type="match status" value="1"/>
</dbReference>
<dbReference type="NCBIfam" id="TIGR01746">
    <property type="entry name" value="Thioester-redct"/>
    <property type="match status" value="1"/>
</dbReference>
<dbReference type="RefSeq" id="WP_378613796.1">
    <property type="nucleotide sequence ID" value="NZ_JBHSAX010000014.1"/>
</dbReference>
<dbReference type="PANTHER" id="PTHR44845:SF6">
    <property type="entry name" value="BETA-ALANINE-ACTIVATING ENZYME"/>
    <property type="match status" value="1"/>
</dbReference>
<dbReference type="Pfam" id="PF07993">
    <property type="entry name" value="NAD_binding_4"/>
    <property type="match status" value="1"/>
</dbReference>
<keyword evidence="2" id="KW-0597">Phosphoprotein</keyword>
<dbReference type="PROSITE" id="PS50075">
    <property type="entry name" value="CARRIER"/>
    <property type="match status" value="1"/>
</dbReference>
<dbReference type="InterPro" id="IPR020806">
    <property type="entry name" value="PKS_PP-bd"/>
</dbReference>
<dbReference type="SUPFAM" id="SSF47336">
    <property type="entry name" value="ACP-like"/>
    <property type="match status" value="1"/>
</dbReference>
<dbReference type="InterPro" id="IPR036291">
    <property type="entry name" value="NAD(P)-bd_dom_sf"/>
</dbReference>
<dbReference type="Pfam" id="PF13193">
    <property type="entry name" value="AMP-binding_C"/>
    <property type="match status" value="1"/>
</dbReference>
<dbReference type="Pfam" id="PF00550">
    <property type="entry name" value="PP-binding"/>
    <property type="match status" value="1"/>
</dbReference>
<comment type="caution">
    <text evidence="5">The sequence shown here is derived from an EMBL/GenBank/DDBJ whole genome shotgun (WGS) entry which is preliminary data.</text>
</comment>
<dbReference type="InterPro" id="IPR000873">
    <property type="entry name" value="AMP-dep_synth/lig_dom"/>
</dbReference>
<dbReference type="InterPro" id="IPR042099">
    <property type="entry name" value="ANL_N_sf"/>
</dbReference>
<dbReference type="SUPFAM" id="SSF51735">
    <property type="entry name" value="NAD(P)-binding Rossmann-fold domains"/>
    <property type="match status" value="1"/>
</dbReference>
<evidence type="ECO:0000313" key="5">
    <source>
        <dbReference type="EMBL" id="MFC3964086.1"/>
    </source>
</evidence>
<evidence type="ECO:0000259" key="4">
    <source>
        <dbReference type="PROSITE" id="PS50075"/>
    </source>
</evidence>
<dbReference type="Proteomes" id="UP001595696">
    <property type="component" value="Unassembled WGS sequence"/>
</dbReference>
<dbReference type="InterPro" id="IPR009081">
    <property type="entry name" value="PP-bd_ACP"/>
</dbReference>
<evidence type="ECO:0000313" key="6">
    <source>
        <dbReference type="Proteomes" id="UP001595696"/>
    </source>
</evidence>
<reference evidence="6" key="1">
    <citation type="journal article" date="2019" name="Int. J. Syst. Evol. Microbiol.">
        <title>The Global Catalogue of Microorganisms (GCM) 10K type strain sequencing project: providing services to taxonomists for standard genome sequencing and annotation.</title>
        <authorList>
            <consortium name="The Broad Institute Genomics Platform"/>
            <consortium name="The Broad Institute Genome Sequencing Center for Infectious Disease"/>
            <person name="Wu L."/>
            <person name="Ma J."/>
        </authorList>
    </citation>
    <scope>NUCLEOTIDE SEQUENCE [LARGE SCALE GENOMIC DNA]</scope>
    <source>
        <strain evidence="6">CGMCC 4.7330</strain>
    </source>
</reference>